<feature type="transmembrane region" description="Helical" evidence="1">
    <location>
        <begin position="266"/>
        <end position="287"/>
    </location>
</feature>
<dbReference type="Pfam" id="PF01757">
    <property type="entry name" value="Acyl_transf_3"/>
    <property type="match status" value="1"/>
</dbReference>
<evidence type="ECO:0000313" key="3">
    <source>
        <dbReference type="EMBL" id="SDH02197.1"/>
    </source>
</evidence>
<evidence type="ECO:0000313" key="4">
    <source>
        <dbReference type="Proteomes" id="UP000199045"/>
    </source>
</evidence>
<dbReference type="InterPro" id="IPR002656">
    <property type="entry name" value="Acyl_transf_3_dom"/>
</dbReference>
<dbReference type="OrthoDB" id="290051at2"/>
<dbReference type="EMBL" id="FNBN01000008">
    <property type="protein sequence ID" value="SDH02197.1"/>
    <property type="molecule type" value="Genomic_DNA"/>
</dbReference>
<sequence length="386" mass="44916">MQTQTNYIKSLDGIRAIAILLVMAFHFGVIRFGWMGVQLFFVLSGFLISSILLKEKDKPSPLSQRLKKFWIRRSLRIFPLYYIYLTAFVVICLFTAFPPGYFRDLPYLYSYTFNLTRISNSWHESPVYTHFWSLCVEEQFYLFFPFIVFLLSRLSLRRLLVVVLVAGPLFRWSFGNYLAQHGKTSFEVFDVIYWFPLSHLDAFFTGTAIPLLGLKDRIKRPEWLFALCCILALGAGMANYLFESHGHSLPTSMGYNFGDVNSYQHVWYYTVLNLFTASLLLLLVSSYSSMPGNFVKKIFENNILVAIGKVSYGMYILHWVIQTQLVERWIPVSESNKYWLFLIDVPVVYAFALCSFHFIEQRFTQLKDKFTTGNIPVKATTLSTKN</sequence>
<keyword evidence="3" id="KW-0012">Acyltransferase</keyword>
<feature type="transmembrane region" description="Helical" evidence="1">
    <location>
        <begin position="191"/>
        <end position="212"/>
    </location>
</feature>
<feature type="transmembrane region" description="Helical" evidence="1">
    <location>
        <begin position="338"/>
        <end position="359"/>
    </location>
</feature>
<dbReference type="STRING" id="104663.SAMN04488121_10877"/>
<feature type="transmembrane region" description="Helical" evidence="1">
    <location>
        <begin position="74"/>
        <end position="97"/>
    </location>
</feature>
<accession>A0A1G7Z0S9</accession>
<keyword evidence="3" id="KW-0808">Transferase</keyword>
<name>A0A1G7Z0S9_CHIFI</name>
<dbReference type="PANTHER" id="PTHR23028:SF53">
    <property type="entry name" value="ACYL_TRANSF_3 DOMAIN-CONTAINING PROTEIN"/>
    <property type="match status" value="1"/>
</dbReference>
<feature type="domain" description="Acyltransferase 3" evidence="2">
    <location>
        <begin position="9"/>
        <end position="353"/>
    </location>
</feature>
<feature type="transmembrane region" description="Helical" evidence="1">
    <location>
        <begin position="159"/>
        <end position="179"/>
    </location>
</feature>
<gene>
    <name evidence="3" type="ORF">SAMN04488121_10877</name>
</gene>
<dbReference type="GO" id="GO:0016747">
    <property type="term" value="F:acyltransferase activity, transferring groups other than amino-acyl groups"/>
    <property type="evidence" value="ECO:0007669"/>
    <property type="project" value="InterPro"/>
</dbReference>
<keyword evidence="1" id="KW-0472">Membrane</keyword>
<feature type="transmembrane region" description="Helical" evidence="1">
    <location>
        <begin position="299"/>
        <end position="318"/>
    </location>
</feature>
<dbReference type="GO" id="GO:0000271">
    <property type="term" value="P:polysaccharide biosynthetic process"/>
    <property type="evidence" value="ECO:0007669"/>
    <property type="project" value="TreeGrafter"/>
</dbReference>
<reference evidence="3 4" key="1">
    <citation type="submission" date="2016-10" db="EMBL/GenBank/DDBJ databases">
        <authorList>
            <person name="de Groot N.N."/>
        </authorList>
    </citation>
    <scope>NUCLEOTIDE SEQUENCE [LARGE SCALE GENOMIC DNA]</scope>
    <source>
        <strain evidence="3 4">DSM 527</strain>
    </source>
</reference>
<dbReference type="PANTHER" id="PTHR23028">
    <property type="entry name" value="ACETYLTRANSFERASE"/>
    <property type="match status" value="1"/>
</dbReference>
<organism evidence="3 4">
    <name type="scientific">Chitinophaga filiformis</name>
    <name type="common">Myxococcus filiformis</name>
    <name type="synonym">Flexibacter filiformis</name>
    <dbReference type="NCBI Taxonomy" id="104663"/>
    <lineage>
        <taxon>Bacteria</taxon>
        <taxon>Pseudomonadati</taxon>
        <taxon>Bacteroidota</taxon>
        <taxon>Chitinophagia</taxon>
        <taxon>Chitinophagales</taxon>
        <taxon>Chitinophagaceae</taxon>
        <taxon>Chitinophaga</taxon>
    </lineage>
</organism>
<dbReference type="RefSeq" id="WP_089836256.1">
    <property type="nucleotide sequence ID" value="NZ_FNBN01000008.1"/>
</dbReference>
<evidence type="ECO:0000256" key="1">
    <source>
        <dbReference type="SAM" id="Phobius"/>
    </source>
</evidence>
<proteinExistence type="predicted"/>
<feature type="transmembrane region" description="Helical" evidence="1">
    <location>
        <begin position="35"/>
        <end position="53"/>
    </location>
</feature>
<dbReference type="InterPro" id="IPR050879">
    <property type="entry name" value="Acyltransferase_3"/>
</dbReference>
<keyword evidence="1" id="KW-0812">Transmembrane</keyword>
<feature type="transmembrane region" description="Helical" evidence="1">
    <location>
        <begin position="224"/>
        <end position="242"/>
    </location>
</feature>
<feature type="transmembrane region" description="Helical" evidence="1">
    <location>
        <begin position="12"/>
        <end position="29"/>
    </location>
</feature>
<keyword evidence="3" id="KW-0378">Hydrolase</keyword>
<dbReference type="GO" id="GO:0016787">
    <property type="term" value="F:hydrolase activity"/>
    <property type="evidence" value="ECO:0007669"/>
    <property type="project" value="UniProtKB-KW"/>
</dbReference>
<evidence type="ECO:0000259" key="2">
    <source>
        <dbReference type="Pfam" id="PF01757"/>
    </source>
</evidence>
<keyword evidence="1" id="KW-1133">Transmembrane helix</keyword>
<dbReference type="GO" id="GO:0016020">
    <property type="term" value="C:membrane"/>
    <property type="evidence" value="ECO:0007669"/>
    <property type="project" value="TreeGrafter"/>
</dbReference>
<protein>
    <submittedName>
        <fullName evidence="3">Peptidoglycan/LPS O-acetylase OafA/YrhL, contains acyltransferase and SGNH-hydrolase domains</fullName>
    </submittedName>
</protein>
<dbReference type="AlphaFoldDB" id="A0A1G7Z0S9"/>
<dbReference type="Proteomes" id="UP000199045">
    <property type="component" value="Unassembled WGS sequence"/>
</dbReference>
<feature type="transmembrane region" description="Helical" evidence="1">
    <location>
        <begin position="131"/>
        <end position="152"/>
    </location>
</feature>